<reference evidence="3 6" key="2">
    <citation type="submission" date="2016-07" db="EMBL/GenBank/DDBJ databases">
        <title>Complete genome sequences of Bordetella pseudohinzii.</title>
        <authorList>
            <person name="Spilker T."/>
            <person name="Darrah R."/>
            <person name="LiPuma J.J."/>
        </authorList>
    </citation>
    <scope>NUCLEOTIDE SEQUENCE [LARGE SCALE GENOMIC DNA]</scope>
    <source>
        <strain evidence="3 6">HI4681</strain>
    </source>
</reference>
<evidence type="ECO:0000259" key="2">
    <source>
        <dbReference type="PROSITE" id="PS51782"/>
    </source>
</evidence>
<evidence type="ECO:0000313" key="4">
    <source>
        <dbReference type="EMBL" id="CUJ02710.1"/>
    </source>
</evidence>
<dbReference type="EMBL" id="CYTV01000010">
    <property type="protein sequence ID" value="CUJ02710.1"/>
    <property type="molecule type" value="Genomic_DNA"/>
</dbReference>
<dbReference type="Pfam" id="PF01476">
    <property type="entry name" value="LysM"/>
    <property type="match status" value="1"/>
</dbReference>
<dbReference type="InterPro" id="IPR007055">
    <property type="entry name" value="BON_dom"/>
</dbReference>
<proteinExistence type="predicted"/>
<dbReference type="InterPro" id="IPR018392">
    <property type="entry name" value="LysM"/>
</dbReference>
<dbReference type="Pfam" id="PF04972">
    <property type="entry name" value="BON"/>
    <property type="match status" value="1"/>
</dbReference>
<dbReference type="PANTHER" id="PTHR34700:SF8">
    <property type="entry name" value="POTASSIUM BINDING PROTEIN KBP"/>
    <property type="match status" value="1"/>
</dbReference>
<dbReference type="PROSITE" id="PS50914">
    <property type="entry name" value="BON"/>
    <property type="match status" value="1"/>
</dbReference>
<name>A0A0J6EWR2_9BORD</name>
<organism evidence="4 5">
    <name type="scientific">Bordetella pseudohinzii</name>
    <dbReference type="NCBI Taxonomy" id="1331258"/>
    <lineage>
        <taxon>Bacteria</taxon>
        <taxon>Pseudomonadati</taxon>
        <taxon>Pseudomonadota</taxon>
        <taxon>Betaproteobacteria</taxon>
        <taxon>Burkholderiales</taxon>
        <taxon>Alcaligenaceae</taxon>
        <taxon>Bordetella</taxon>
    </lineage>
</organism>
<evidence type="ECO:0000259" key="1">
    <source>
        <dbReference type="PROSITE" id="PS50914"/>
    </source>
</evidence>
<accession>A0A0J6EWR2</accession>
<dbReference type="EMBL" id="CP016440">
    <property type="protein sequence ID" value="ANY17749.1"/>
    <property type="molecule type" value="Genomic_DNA"/>
</dbReference>
<dbReference type="Proteomes" id="UP000092950">
    <property type="component" value="Chromosome"/>
</dbReference>
<dbReference type="SUPFAM" id="SSF54106">
    <property type="entry name" value="LysM domain"/>
    <property type="match status" value="1"/>
</dbReference>
<evidence type="ECO:0000313" key="6">
    <source>
        <dbReference type="Proteomes" id="UP000092950"/>
    </source>
</evidence>
<evidence type="ECO:0000313" key="5">
    <source>
        <dbReference type="Proteomes" id="UP000053096"/>
    </source>
</evidence>
<dbReference type="Proteomes" id="UP000053096">
    <property type="component" value="Unassembled WGS sequence"/>
</dbReference>
<dbReference type="RefSeq" id="WP_029578077.1">
    <property type="nucleotide sequence ID" value="NZ_CAJGUP010000181.1"/>
</dbReference>
<dbReference type="OrthoDB" id="370541at2"/>
<dbReference type="InterPro" id="IPR052196">
    <property type="entry name" value="Bact_Kbp"/>
</dbReference>
<dbReference type="Gene3D" id="3.30.1340.30">
    <property type="match status" value="1"/>
</dbReference>
<dbReference type="PANTHER" id="PTHR34700">
    <property type="entry name" value="POTASSIUM BINDING PROTEIN KBP"/>
    <property type="match status" value="1"/>
</dbReference>
<dbReference type="GeneID" id="92996531"/>
<feature type="domain" description="BON" evidence="1">
    <location>
        <begin position="20"/>
        <end position="87"/>
    </location>
</feature>
<gene>
    <name evidence="4" type="primary">ygaU</name>
    <name evidence="3" type="ORF">BBN53_18775</name>
    <name evidence="4" type="ORF">ERS370011_03395</name>
</gene>
<dbReference type="CDD" id="cd00118">
    <property type="entry name" value="LysM"/>
    <property type="match status" value="1"/>
</dbReference>
<dbReference type="NCBIfam" id="NF008399">
    <property type="entry name" value="PRK11198.1"/>
    <property type="match status" value="1"/>
</dbReference>
<dbReference type="PROSITE" id="PS51782">
    <property type="entry name" value="LYSM"/>
    <property type="match status" value="1"/>
</dbReference>
<evidence type="ECO:0000313" key="3">
    <source>
        <dbReference type="EMBL" id="ANY17749.1"/>
    </source>
</evidence>
<dbReference type="Gene3D" id="3.10.350.10">
    <property type="entry name" value="LysM domain"/>
    <property type="match status" value="1"/>
</dbReference>
<feature type="domain" description="LysM" evidence="2">
    <location>
        <begin position="93"/>
        <end position="144"/>
    </location>
</feature>
<accession>A0A0M7H143</accession>
<dbReference type="KEGG" id="bpdz:BBN53_18775"/>
<dbReference type="AlphaFoldDB" id="A0A0J6EWR2"/>
<dbReference type="InterPro" id="IPR036779">
    <property type="entry name" value="LysM_dom_sf"/>
</dbReference>
<dbReference type="SMART" id="SM00257">
    <property type="entry name" value="LysM"/>
    <property type="match status" value="1"/>
</dbReference>
<sequence>MGLLSFIKDVGEKLFGASEAKAATAEELKKELDKHGLSASNLNISVNGDTVTVSGEAASTEEAEKIALALGNTVGVAKVDNQLSAKKAAPEAAMYTVQKGDTLWKIAEAQYGKGKGGQYNVIFEANKPMLSDPDKIYPGQVLRIPPLS</sequence>
<keyword evidence="6" id="KW-1185">Reference proteome</keyword>
<protein>
    <submittedName>
        <fullName evidence="4">LysM domain/BON superfamily protein</fullName>
    </submittedName>
    <submittedName>
        <fullName evidence="3">Peptidoglycan-binding protein LysM</fullName>
    </submittedName>
</protein>
<reference evidence="4 5" key="1">
    <citation type="submission" date="2015-09" db="EMBL/GenBank/DDBJ databases">
        <authorList>
            <person name="Jackson K.R."/>
            <person name="Lunt B.L."/>
            <person name="Fisher J.N.B."/>
            <person name="Gardner A.V."/>
            <person name="Bailey M.E."/>
            <person name="Deus L.M."/>
            <person name="Earl A.S."/>
            <person name="Gibby P.D."/>
            <person name="Hartmann K.A."/>
            <person name="Liu J.E."/>
            <person name="Manci A.M."/>
            <person name="Nielsen D.A."/>
            <person name="Solomon M.B."/>
            <person name="Breakwell D.P."/>
            <person name="Burnett S.H."/>
            <person name="Grose J.H."/>
        </authorList>
    </citation>
    <scope>NUCLEOTIDE SEQUENCE [LARGE SCALE GENOMIC DNA]</scope>
    <source>
        <strain evidence="4 5">2789STDY5608636</strain>
    </source>
</reference>